<name>A0A1V6LZJ8_9BACT</name>
<dbReference type="GO" id="GO:0003677">
    <property type="term" value="F:DNA binding"/>
    <property type="evidence" value="ECO:0007669"/>
    <property type="project" value="UniProtKB-UniRule"/>
</dbReference>
<dbReference type="InterPro" id="IPR001647">
    <property type="entry name" value="HTH_TetR"/>
</dbReference>
<sequence length="199" mass="23053">MSSEKLDTEVRQDQITQAALNLIASHGFRELSMVKIARKVGIVPSAIYRHFKNKEEVLDAALDQIQERLHDNVGIVCNETSEPLDRLKRLLIYHVKLIRESQGILRIVLSEDIYDGHSERRIKVYNIIKGYLDKIDKIVSQGQQEGKIRQDRDAATISLMFLSIIQQAAILWHISNGKFDVTRHAEKAWRIFNEYLEMK</sequence>
<proteinExistence type="predicted"/>
<dbReference type="SUPFAM" id="SSF46689">
    <property type="entry name" value="Homeodomain-like"/>
    <property type="match status" value="1"/>
</dbReference>
<dbReference type="PANTHER" id="PTHR43479">
    <property type="entry name" value="ACREF/ENVCD OPERON REPRESSOR-RELATED"/>
    <property type="match status" value="1"/>
</dbReference>
<evidence type="ECO:0000256" key="2">
    <source>
        <dbReference type="PROSITE-ProRule" id="PRU00335"/>
    </source>
</evidence>
<accession>A0A1V6LZJ8</accession>
<dbReference type="EMBL" id="MJUW02000086">
    <property type="protein sequence ID" value="OQD45516.1"/>
    <property type="molecule type" value="Genomic_DNA"/>
</dbReference>
<dbReference type="Proteomes" id="UP000242219">
    <property type="component" value="Unassembled WGS sequence"/>
</dbReference>
<dbReference type="InterPro" id="IPR009057">
    <property type="entry name" value="Homeodomain-like_sf"/>
</dbReference>
<dbReference type="PANTHER" id="PTHR43479:SF11">
    <property type="entry name" value="ACREF_ENVCD OPERON REPRESSOR-RELATED"/>
    <property type="match status" value="1"/>
</dbReference>
<evidence type="ECO:0000256" key="1">
    <source>
        <dbReference type="ARBA" id="ARBA00023125"/>
    </source>
</evidence>
<evidence type="ECO:0000313" key="4">
    <source>
        <dbReference type="EMBL" id="OQD45516.1"/>
    </source>
</evidence>
<feature type="domain" description="HTH tetR-type" evidence="3">
    <location>
        <begin position="9"/>
        <end position="69"/>
    </location>
</feature>
<comment type="caution">
    <text evidence="4">The sequence shown here is derived from an EMBL/GenBank/DDBJ whole genome shotgun (WGS) entry which is preliminary data.</text>
</comment>
<dbReference type="Pfam" id="PF08359">
    <property type="entry name" value="TetR_C_4"/>
    <property type="match status" value="1"/>
</dbReference>
<dbReference type="InterPro" id="IPR036271">
    <property type="entry name" value="Tet_transcr_reg_TetR-rel_C_sf"/>
</dbReference>
<dbReference type="SUPFAM" id="SSF48498">
    <property type="entry name" value="Tetracyclin repressor-like, C-terminal domain"/>
    <property type="match status" value="1"/>
</dbReference>
<keyword evidence="1 2" id="KW-0238">DNA-binding</keyword>
<dbReference type="PROSITE" id="PS50977">
    <property type="entry name" value="HTH_TETR_2"/>
    <property type="match status" value="1"/>
</dbReference>
<dbReference type="Pfam" id="PF00440">
    <property type="entry name" value="TetR_N"/>
    <property type="match status" value="1"/>
</dbReference>
<gene>
    <name evidence="4" type="ORF">BIY37_08290</name>
</gene>
<feature type="DNA-binding region" description="H-T-H motif" evidence="2">
    <location>
        <begin position="32"/>
        <end position="51"/>
    </location>
</feature>
<dbReference type="InterPro" id="IPR050624">
    <property type="entry name" value="HTH-type_Tx_Regulator"/>
</dbReference>
<dbReference type="AlphaFoldDB" id="A0A1V6LZJ8"/>
<evidence type="ECO:0000313" key="5">
    <source>
        <dbReference type="Proteomes" id="UP000242219"/>
    </source>
</evidence>
<protein>
    <submittedName>
        <fullName evidence="4">TetR family transcriptional regulator</fullName>
    </submittedName>
</protein>
<dbReference type="RefSeq" id="WP_070067354.1">
    <property type="nucleotide sequence ID" value="NZ_MJUW02000086.1"/>
</dbReference>
<dbReference type="Gene3D" id="1.10.357.10">
    <property type="entry name" value="Tetracycline Repressor, domain 2"/>
    <property type="match status" value="1"/>
</dbReference>
<dbReference type="PRINTS" id="PR00455">
    <property type="entry name" value="HTHTETR"/>
</dbReference>
<evidence type="ECO:0000259" key="3">
    <source>
        <dbReference type="PROSITE" id="PS50977"/>
    </source>
</evidence>
<reference evidence="4 5" key="1">
    <citation type="journal article" date="2016" name="Genome Announc.">
        <title>Draft Genome Sequence of the Anaerobic Ammonium-Oxidizing Bacterium 'Candidatus Brocadia sp. 40'.</title>
        <authorList>
            <person name="Ali M."/>
            <person name="Haroon M.F."/>
            <person name="Narita Y."/>
            <person name="Zhang L."/>
            <person name="Rangel Shaw D."/>
            <person name="Okabe S."/>
            <person name="Saikaly P.E."/>
        </authorList>
    </citation>
    <scope>NUCLEOTIDE SEQUENCE [LARGE SCALE GENOMIC DNA]</scope>
    <source>
        <strain evidence="4 5">40</strain>
    </source>
</reference>
<dbReference type="InterPro" id="IPR013570">
    <property type="entry name" value="Tscrpt_reg_YsiA_C"/>
</dbReference>
<organism evidence="4 5">
    <name type="scientific">Candidatus Brocadia sapporoensis</name>
    <dbReference type="NCBI Taxonomy" id="392547"/>
    <lineage>
        <taxon>Bacteria</taxon>
        <taxon>Pseudomonadati</taxon>
        <taxon>Planctomycetota</taxon>
        <taxon>Candidatus Brocadiia</taxon>
        <taxon>Candidatus Brocadiales</taxon>
        <taxon>Candidatus Brocadiaceae</taxon>
        <taxon>Candidatus Brocadia</taxon>
    </lineage>
</organism>
<keyword evidence="5" id="KW-1185">Reference proteome</keyword>